<keyword evidence="2" id="KW-0863">Zinc-finger</keyword>
<reference evidence="6 7" key="1">
    <citation type="submission" date="2018-09" db="EMBL/GenBank/DDBJ databases">
        <title>A high-quality reference genome of wild soybean provides a powerful tool to mine soybean genomes.</title>
        <authorList>
            <person name="Xie M."/>
            <person name="Chung C.Y.L."/>
            <person name="Li M.-W."/>
            <person name="Wong F.-L."/>
            <person name="Chan T.-F."/>
            <person name="Lam H.-M."/>
        </authorList>
    </citation>
    <scope>NUCLEOTIDE SEQUENCE [LARGE SCALE GENOMIC DNA]</scope>
    <source>
        <strain evidence="7">cv. W05</strain>
        <tissue evidence="6">Hypocotyl of etiolated seedlings</tissue>
    </source>
</reference>
<dbReference type="Proteomes" id="UP000289340">
    <property type="component" value="Chromosome 11"/>
</dbReference>
<dbReference type="EMBL" id="QZWG01000011">
    <property type="protein sequence ID" value="RZB81136.1"/>
    <property type="molecule type" value="Genomic_DNA"/>
</dbReference>
<evidence type="ECO:0000256" key="1">
    <source>
        <dbReference type="ARBA" id="ARBA00022723"/>
    </source>
</evidence>
<accession>A0A445I559</accession>
<dbReference type="GO" id="GO:0008270">
    <property type="term" value="F:zinc ion binding"/>
    <property type="evidence" value="ECO:0007669"/>
    <property type="project" value="UniProtKB-KW"/>
</dbReference>
<keyword evidence="1" id="KW-0479">Metal-binding</keyword>
<dbReference type="GO" id="GO:0003677">
    <property type="term" value="F:DNA binding"/>
    <property type="evidence" value="ECO:0007669"/>
    <property type="project" value="InterPro"/>
</dbReference>
<feature type="region of interest" description="Disordered" evidence="4">
    <location>
        <begin position="217"/>
        <end position="244"/>
    </location>
</feature>
<sequence>MTILLNKFTLGGNPSIENCPKKASNDPRNEKENERRYVELLTSPCLSSALKALTRIVIAGPHSWSSSSLVLRPSSLSLVLTRAPSFASRHETKKISILNTIIKLIAIWVSKILVTLNHRFVVGWGGDTTAGGSSLVARSKYKNTPGNRTDIGSKHGIDVNGNGKKVKCKYCSKIVSGGVFRFKRHLARTREDSEPCATVPDEIKLLMMKIIAESKATKEKKRRLNSIDEDEESVEGVEATNLQG</sequence>
<evidence type="ECO:0000259" key="5">
    <source>
        <dbReference type="Pfam" id="PF02892"/>
    </source>
</evidence>
<feature type="domain" description="BED-type" evidence="5">
    <location>
        <begin position="163"/>
        <end position="188"/>
    </location>
</feature>
<protein>
    <recommendedName>
        <fullName evidence="5">BED-type domain-containing protein</fullName>
    </recommendedName>
</protein>
<organism evidence="6 7">
    <name type="scientific">Glycine soja</name>
    <name type="common">Wild soybean</name>
    <dbReference type="NCBI Taxonomy" id="3848"/>
    <lineage>
        <taxon>Eukaryota</taxon>
        <taxon>Viridiplantae</taxon>
        <taxon>Streptophyta</taxon>
        <taxon>Embryophyta</taxon>
        <taxon>Tracheophyta</taxon>
        <taxon>Spermatophyta</taxon>
        <taxon>Magnoliopsida</taxon>
        <taxon>eudicotyledons</taxon>
        <taxon>Gunneridae</taxon>
        <taxon>Pentapetalae</taxon>
        <taxon>rosids</taxon>
        <taxon>fabids</taxon>
        <taxon>Fabales</taxon>
        <taxon>Fabaceae</taxon>
        <taxon>Papilionoideae</taxon>
        <taxon>50 kb inversion clade</taxon>
        <taxon>NPAAA clade</taxon>
        <taxon>indigoferoid/millettioid clade</taxon>
        <taxon>Phaseoleae</taxon>
        <taxon>Glycine</taxon>
        <taxon>Glycine subgen. Soja</taxon>
    </lineage>
</organism>
<name>A0A445I559_GLYSO</name>
<dbReference type="InterPro" id="IPR003656">
    <property type="entry name" value="Znf_BED"/>
</dbReference>
<dbReference type="PANTHER" id="PTHR46951">
    <property type="entry name" value="BED-TYPE DOMAIN-CONTAINING PROTEIN"/>
    <property type="match status" value="1"/>
</dbReference>
<gene>
    <name evidence="6" type="ORF">D0Y65_030757</name>
</gene>
<comment type="caution">
    <text evidence="6">The sequence shown here is derived from an EMBL/GenBank/DDBJ whole genome shotgun (WGS) entry which is preliminary data.</text>
</comment>
<evidence type="ECO:0000313" key="7">
    <source>
        <dbReference type="Proteomes" id="UP000289340"/>
    </source>
</evidence>
<evidence type="ECO:0000256" key="2">
    <source>
        <dbReference type="ARBA" id="ARBA00022771"/>
    </source>
</evidence>
<dbReference type="Pfam" id="PF02892">
    <property type="entry name" value="zf-BED"/>
    <property type="match status" value="1"/>
</dbReference>
<evidence type="ECO:0000313" key="6">
    <source>
        <dbReference type="EMBL" id="RZB81136.1"/>
    </source>
</evidence>
<dbReference type="AlphaFoldDB" id="A0A445I559"/>
<keyword evidence="7" id="KW-1185">Reference proteome</keyword>
<evidence type="ECO:0000256" key="3">
    <source>
        <dbReference type="ARBA" id="ARBA00022833"/>
    </source>
</evidence>
<dbReference type="PANTHER" id="PTHR46951:SF2">
    <property type="entry name" value="BED-TYPE DOMAIN-CONTAINING PROTEIN"/>
    <property type="match status" value="1"/>
</dbReference>
<evidence type="ECO:0000256" key="4">
    <source>
        <dbReference type="SAM" id="MobiDB-lite"/>
    </source>
</evidence>
<proteinExistence type="predicted"/>
<keyword evidence="3" id="KW-0862">Zinc</keyword>